<accession>A0AA35SRW0</accession>
<name>A0AA35SRW0_GEOBA</name>
<dbReference type="Proteomes" id="UP001174909">
    <property type="component" value="Unassembled WGS sequence"/>
</dbReference>
<reference evidence="2" key="1">
    <citation type="submission" date="2023-03" db="EMBL/GenBank/DDBJ databases">
        <authorList>
            <person name="Steffen K."/>
            <person name="Cardenas P."/>
        </authorList>
    </citation>
    <scope>NUCLEOTIDE SEQUENCE</scope>
</reference>
<organism evidence="2 3">
    <name type="scientific">Geodia barretti</name>
    <name type="common">Barrett's horny sponge</name>
    <dbReference type="NCBI Taxonomy" id="519541"/>
    <lineage>
        <taxon>Eukaryota</taxon>
        <taxon>Metazoa</taxon>
        <taxon>Porifera</taxon>
        <taxon>Demospongiae</taxon>
        <taxon>Heteroscleromorpha</taxon>
        <taxon>Tetractinellida</taxon>
        <taxon>Astrophorina</taxon>
        <taxon>Geodiidae</taxon>
        <taxon>Geodia</taxon>
    </lineage>
</organism>
<sequence length="180" mass="20298">MDSSSPSDHVLLLSVYSLGEEMEETLQSLQFENGQLRTELKAQQAANMKLRREKDDVLLALRQCKDENRVLYEELELRDQMFSEFREKREREIAELAAIKSDLELRLQRAGEEGDQGDTPGGHLVGGGVESPGDLRFVGSGFPQLNAREVVEALGKWEGMEDTISLFADLVKENSLNLRD</sequence>
<feature type="compositionally biased region" description="Gly residues" evidence="1">
    <location>
        <begin position="119"/>
        <end position="130"/>
    </location>
</feature>
<protein>
    <submittedName>
        <fullName evidence="2">Uncharacterized protein</fullName>
    </submittedName>
</protein>
<evidence type="ECO:0000313" key="3">
    <source>
        <dbReference type="Proteomes" id="UP001174909"/>
    </source>
</evidence>
<proteinExistence type="predicted"/>
<feature type="region of interest" description="Disordered" evidence="1">
    <location>
        <begin position="111"/>
        <end position="130"/>
    </location>
</feature>
<evidence type="ECO:0000313" key="2">
    <source>
        <dbReference type="EMBL" id="CAI8034544.1"/>
    </source>
</evidence>
<comment type="caution">
    <text evidence="2">The sequence shown here is derived from an EMBL/GenBank/DDBJ whole genome shotgun (WGS) entry which is preliminary data.</text>
</comment>
<keyword evidence="3" id="KW-1185">Reference proteome</keyword>
<evidence type="ECO:0000256" key="1">
    <source>
        <dbReference type="SAM" id="MobiDB-lite"/>
    </source>
</evidence>
<gene>
    <name evidence="2" type="ORF">GBAR_LOCUS19440</name>
</gene>
<dbReference type="AlphaFoldDB" id="A0AA35SRW0"/>
<dbReference type="EMBL" id="CASHTH010002739">
    <property type="protein sequence ID" value="CAI8034544.1"/>
    <property type="molecule type" value="Genomic_DNA"/>
</dbReference>